<sequence>MRFEGTVYALGLHRTLVRQDYMPDLVIALNLLRDQQFVVDEHYWHDTIHHFSPALFDEWSGRVVDCSTGGRIIVVDFVHTHLVN</sequence>
<name>A0A9P6DCG0_PLEER</name>
<proteinExistence type="predicted"/>
<keyword evidence="2" id="KW-1185">Reference proteome</keyword>
<accession>A0A9P6DCG0</accession>
<gene>
    <name evidence="1" type="ORF">BDN71DRAFT_1454405</name>
</gene>
<reference evidence="1" key="1">
    <citation type="submission" date="2020-11" db="EMBL/GenBank/DDBJ databases">
        <authorList>
            <consortium name="DOE Joint Genome Institute"/>
            <person name="Ahrendt S."/>
            <person name="Riley R."/>
            <person name="Andreopoulos W."/>
            <person name="Labutti K."/>
            <person name="Pangilinan J."/>
            <person name="Ruiz-Duenas F.J."/>
            <person name="Barrasa J.M."/>
            <person name="Sanchez-Garcia M."/>
            <person name="Camarero S."/>
            <person name="Miyauchi S."/>
            <person name="Serrano A."/>
            <person name="Linde D."/>
            <person name="Babiker R."/>
            <person name="Drula E."/>
            <person name="Ayuso-Fernandez I."/>
            <person name="Pacheco R."/>
            <person name="Padilla G."/>
            <person name="Ferreira P."/>
            <person name="Barriuso J."/>
            <person name="Kellner H."/>
            <person name="Castanera R."/>
            <person name="Alfaro M."/>
            <person name="Ramirez L."/>
            <person name="Pisabarro A.G."/>
            <person name="Kuo A."/>
            <person name="Tritt A."/>
            <person name="Lipzen A."/>
            <person name="He G."/>
            <person name="Yan M."/>
            <person name="Ng V."/>
            <person name="Cullen D."/>
            <person name="Martin F."/>
            <person name="Rosso M.-N."/>
            <person name="Henrissat B."/>
            <person name="Hibbett D."/>
            <person name="Martinez A.T."/>
            <person name="Grigoriev I.V."/>
        </authorList>
    </citation>
    <scope>NUCLEOTIDE SEQUENCE</scope>
    <source>
        <strain evidence="1">ATCC 90797</strain>
    </source>
</reference>
<protein>
    <submittedName>
        <fullName evidence="1">Uncharacterized protein</fullName>
    </submittedName>
</protein>
<comment type="caution">
    <text evidence="1">The sequence shown here is derived from an EMBL/GenBank/DDBJ whole genome shotgun (WGS) entry which is preliminary data.</text>
</comment>
<dbReference type="Proteomes" id="UP000807025">
    <property type="component" value="Unassembled WGS sequence"/>
</dbReference>
<dbReference type="AlphaFoldDB" id="A0A9P6DCG0"/>
<organism evidence="1 2">
    <name type="scientific">Pleurotus eryngii</name>
    <name type="common">Boletus of the steppes</name>
    <dbReference type="NCBI Taxonomy" id="5323"/>
    <lineage>
        <taxon>Eukaryota</taxon>
        <taxon>Fungi</taxon>
        <taxon>Dikarya</taxon>
        <taxon>Basidiomycota</taxon>
        <taxon>Agaricomycotina</taxon>
        <taxon>Agaricomycetes</taxon>
        <taxon>Agaricomycetidae</taxon>
        <taxon>Agaricales</taxon>
        <taxon>Pleurotineae</taxon>
        <taxon>Pleurotaceae</taxon>
        <taxon>Pleurotus</taxon>
    </lineage>
</organism>
<evidence type="ECO:0000313" key="2">
    <source>
        <dbReference type="Proteomes" id="UP000807025"/>
    </source>
</evidence>
<dbReference type="EMBL" id="MU154643">
    <property type="protein sequence ID" value="KAF9490390.1"/>
    <property type="molecule type" value="Genomic_DNA"/>
</dbReference>
<evidence type="ECO:0000313" key="1">
    <source>
        <dbReference type="EMBL" id="KAF9490390.1"/>
    </source>
</evidence>